<protein>
    <submittedName>
        <fullName evidence="1">Os11g0576251 protein</fullName>
    </submittedName>
</protein>
<name>A0A0P0Y408_ORYSJ</name>
<reference evidence="1 2" key="3">
    <citation type="journal article" date="2013" name="Rice">
        <title>Improvement of the Oryza sativa Nipponbare reference genome using next generation sequence and optical map data.</title>
        <authorList>
            <person name="Kawahara Y."/>
            <person name="de la Bastide M."/>
            <person name="Hamilton J.P."/>
            <person name="Kanamori H."/>
            <person name="McCombie W.R."/>
            <person name="Ouyang S."/>
            <person name="Schwartz D.C."/>
            <person name="Tanaka T."/>
            <person name="Wu J."/>
            <person name="Zhou S."/>
            <person name="Childs K.L."/>
            <person name="Davidson R.M."/>
            <person name="Lin H."/>
            <person name="Quesada-Ocampo L."/>
            <person name="Vaillancourt B."/>
            <person name="Sakai H."/>
            <person name="Lee S.S."/>
            <person name="Kim J."/>
            <person name="Numa H."/>
            <person name="Itoh T."/>
            <person name="Buell C.R."/>
            <person name="Matsumoto T."/>
        </authorList>
    </citation>
    <scope>NUCLEOTIDE SEQUENCE [LARGE SCALE GENOMIC DNA]</scope>
    <source>
        <strain evidence="2">cv. Nipponbare</strain>
    </source>
</reference>
<reference evidence="2" key="1">
    <citation type="journal article" date="2005" name="Nature">
        <title>The map-based sequence of the rice genome.</title>
        <authorList>
            <consortium name="International rice genome sequencing project (IRGSP)"/>
            <person name="Matsumoto T."/>
            <person name="Wu J."/>
            <person name="Kanamori H."/>
            <person name="Katayose Y."/>
            <person name="Fujisawa M."/>
            <person name="Namiki N."/>
            <person name="Mizuno H."/>
            <person name="Yamamoto K."/>
            <person name="Antonio B.A."/>
            <person name="Baba T."/>
            <person name="Sakata K."/>
            <person name="Nagamura Y."/>
            <person name="Aoki H."/>
            <person name="Arikawa K."/>
            <person name="Arita K."/>
            <person name="Bito T."/>
            <person name="Chiden Y."/>
            <person name="Fujitsuka N."/>
            <person name="Fukunaka R."/>
            <person name="Hamada M."/>
            <person name="Harada C."/>
            <person name="Hayashi A."/>
            <person name="Hijishita S."/>
            <person name="Honda M."/>
            <person name="Hosokawa S."/>
            <person name="Ichikawa Y."/>
            <person name="Idonuma A."/>
            <person name="Iijima M."/>
            <person name="Ikeda M."/>
            <person name="Ikeno M."/>
            <person name="Ito K."/>
            <person name="Ito S."/>
            <person name="Ito T."/>
            <person name="Ito Y."/>
            <person name="Ito Y."/>
            <person name="Iwabuchi A."/>
            <person name="Kamiya K."/>
            <person name="Karasawa W."/>
            <person name="Kurita K."/>
            <person name="Katagiri S."/>
            <person name="Kikuta A."/>
            <person name="Kobayashi H."/>
            <person name="Kobayashi N."/>
            <person name="Machita K."/>
            <person name="Maehara T."/>
            <person name="Masukawa M."/>
            <person name="Mizubayashi T."/>
            <person name="Mukai Y."/>
            <person name="Nagasaki H."/>
            <person name="Nagata Y."/>
            <person name="Naito S."/>
            <person name="Nakashima M."/>
            <person name="Nakama Y."/>
            <person name="Nakamichi Y."/>
            <person name="Nakamura M."/>
            <person name="Meguro A."/>
            <person name="Negishi M."/>
            <person name="Ohta I."/>
            <person name="Ohta T."/>
            <person name="Okamoto M."/>
            <person name="Ono N."/>
            <person name="Saji S."/>
            <person name="Sakaguchi M."/>
            <person name="Sakai K."/>
            <person name="Shibata M."/>
            <person name="Shimokawa T."/>
            <person name="Song J."/>
            <person name="Takazaki Y."/>
            <person name="Terasawa K."/>
            <person name="Tsugane M."/>
            <person name="Tsuji K."/>
            <person name="Ueda S."/>
            <person name="Waki K."/>
            <person name="Yamagata H."/>
            <person name="Yamamoto M."/>
            <person name="Yamamoto S."/>
            <person name="Yamane H."/>
            <person name="Yoshiki S."/>
            <person name="Yoshihara R."/>
            <person name="Yukawa K."/>
            <person name="Zhong H."/>
            <person name="Yano M."/>
            <person name="Yuan Q."/>
            <person name="Ouyang S."/>
            <person name="Liu J."/>
            <person name="Jones K.M."/>
            <person name="Gansberger K."/>
            <person name="Moffat K."/>
            <person name="Hill J."/>
            <person name="Bera J."/>
            <person name="Fadrosh D."/>
            <person name="Jin S."/>
            <person name="Johri S."/>
            <person name="Kim M."/>
            <person name="Overton L."/>
            <person name="Reardon M."/>
            <person name="Tsitrin T."/>
            <person name="Vuong H."/>
            <person name="Weaver B."/>
            <person name="Ciecko A."/>
            <person name="Tallon L."/>
            <person name="Jackson J."/>
            <person name="Pai G."/>
            <person name="Aken S.V."/>
            <person name="Utterback T."/>
            <person name="Reidmuller S."/>
            <person name="Feldblyum T."/>
            <person name="Hsiao J."/>
            <person name="Zismann V."/>
            <person name="Iobst S."/>
            <person name="de Vazeille A.R."/>
            <person name="Buell C.R."/>
            <person name="Ying K."/>
            <person name="Li Y."/>
            <person name="Lu T."/>
            <person name="Huang Y."/>
            <person name="Zhao Q."/>
            <person name="Feng Q."/>
            <person name="Zhang L."/>
            <person name="Zhu J."/>
            <person name="Weng Q."/>
            <person name="Mu J."/>
            <person name="Lu Y."/>
            <person name="Fan D."/>
            <person name="Liu Y."/>
            <person name="Guan J."/>
            <person name="Zhang Y."/>
            <person name="Yu S."/>
            <person name="Liu X."/>
            <person name="Zhang Y."/>
            <person name="Hong G."/>
            <person name="Han B."/>
            <person name="Choisne N."/>
            <person name="Demange N."/>
            <person name="Orjeda G."/>
            <person name="Samain S."/>
            <person name="Cattolico L."/>
            <person name="Pelletier E."/>
            <person name="Couloux A."/>
            <person name="Segurens B."/>
            <person name="Wincker P."/>
            <person name="D'Hont A."/>
            <person name="Scarpelli C."/>
            <person name="Weissenbach J."/>
            <person name="Salanoubat M."/>
            <person name="Quetier F."/>
            <person name="Yu Y."/>
            <person name="Kim H.R."/>
            <person name="Rambo T."/>
            <person name="Currie J."/>
            <person name="Collura K."/>
            <person name="Luo M."/>
            <person name="Yang T."/>
            <person name="Ammiraju J.S.S."/>
            <person name="Engler F."/>
            <person name="Soderlund C."/>
            <person name="Wing R.A."/>
            <person name="Palmer L.E."/>
            <person name="de la Bastide M."/>
            <person name="Spiegel L."/>
            <person name="Nascimento L."/>
            <person name="Zutavern T."/>
            <person name="O'Shaughnessy A."/>
            <person name="Dike S."/>
            <person name="Dedhia N."/>
            <person name="Preston R."/>
            <person name="Balija V."/>
            <person name="McCombie W.R."/>
            <person name="Chow T."/>
            <person name="Chen H."/>
            <person name="Chung M."/>
            <person name="Chen C."/>
            <person name="Shaw J."/>
            <person name="Wu H."/>
            <person name="Hsiao K."/>
            <person name="Chao Y."/>
            <person name="Chu M."/>
            <person name="Cheng C."/>
            <person name="Hour A."/>
            <person name="Lee P."/>
            <person name="Lin S."/>
            <person name="Lin Y."/>
            <person name="Liou J."/>
            <person name="Liu S."/>
            <person name="Hsing Y."/>
            <person name="Raghuvanshi S."/>
            <person name="Mohanty A."/>
            <person name="Bharti A.K."/>
            <person name="Gaur A."/>
            <person name="Gupta V."/>
            <person name="Kumar D."/>
            <person name="Ravi V."/>
            <person name="Vij S."/>
            <person name="Kapur A."/>
            <person name="Khurana P."/>
            <person name="Khurana P."/>
            <person name="Khurana J.P."/>
            <person name="Tyagi A.K."/>
            <person name="Gaikwad K."/>
            <person name="Singh A."/>
            <person name="Dalal V."/>
            <person name="Srivastava S."/>
            <person name="Dixit A."/>
            <person name="Pal A.K."/>
            <person name="Ghazi I.A."/>
            <person name="Yadav M."/>
            <person name="Pandit A."/>
            <person name="Bhargava A."/>
            <person name="Sureshbabu K."/>
            <person name="Batra K."/>
            <person name="Sharma T.R."/>
            <person name="Mohapatra T."/>
            <person name="Singh N.K."/>
            <person name="Messing J."/>
            <person name="Nelson A.B."/>
            <person name="Fuks G."/>
            <person name="Kavchok S."/>
            <person name="Keizer G."/>
            <person name="Linton E."/>
            <person name="Llaca V."/>
            <person name="Song R."/>
            <person name="Tanyolac B."/>
            <person name="Young S."/>
            <person name="Ho-Il K."/>
            <person name="Hahn J.H."/>
            <person name="Sangsakoo G."/>
            <person name="Vanavichit A."/>
            <person name="de Mattos Luiz.A.T."/>
            <person name="Zimmer P.D."/>
            <person name="Malone G."/>
            <person name="Dellagostin O."/>
            <person name="de Oliveira A.C."/>
            <person name="Bevan M."/>
            <person name="Bancroft I."/>
            <person name="Minx P."/>
            <person name="Cordum H."/>
            <person name="Wilson R."/>
            <person name="Cheng Z."/>
            <person name="Jin W."/>
            <person name="Jiang J."/>
            <person name="Leong S.A."/>
            <person name="Iwama H."/>
            <person name="Gojobori T."/>
            <person name="Itoh T."/>
            <person name="Niimura Y."/>
            <person name="Fujii Y."/>
            <person name="Habara T."/>
            <person name="Sakai H."/>
            <person name="Sato Y."/>
            <person name="Wilson G."/>
            <person name="Kumar K."/>
            <person name="McCouch S."/>
            <person name="Juretic N."/>
            <person name="Hoen D."/>
            <person name="Wright S."/>
            <person name="Bruskiewich R."/>
            <person name="Bureau T."/>
            <person name="Miyao A."/>
            <person name="Hirochika H."/>
            <person name="Nishikawa T."/>
            <person name="Kadowaki K."/>
            <person name="Sugiura M."/>
            <person name="Burr B."/>
            <person name="Sasaki T."/>
        </authorList>
    </citation>
    <scope>NUCLEOTIDE SEQUENCE [LARGE SCALE GENOMIC DNA]</scope>
    <source>
        <strain evidence="2">cv. Nipponbare</strain>
    </source>
</reference>
<dbReference type="Proteomes" id="UP000059680">
    <property type="component" value="Chromosome 11"/>
</dbReference>
<accession>A0A0P0Y408</accession>
<dbReference type="EMBL" id="AP014967">
    <property type="protein sequence ID" value="BAT14568.1"/>
    <property type="molecule type" value="Genomic_DNA"/>
</dbReference>
<organism evidence="1 2">
    <name type="scientific">Oryza sativa subsp. japonica</name>
    <name type="common">Rice</name>
    <dbReference type="NCBI Taxonomy" id="39947"/>
    <lineage>
        <taxon>Eukaryota</taxon>
        <taxon>Viridiplantae</taxon>
        <taxon>Streptophyta</taxon>
        <taxon>Embryophyta</taxon>
        <taxon>Tracheophyta</taxon>
        <taxon>Spermatophyta</taxon>
        <taxon>Magnoliopsida</taxon>
        <taxon>Liliopsida</taxon>
        <taxon>Poales</taxon>
        <taxon>Poaceae</taxon>
        <taxon>BOP clade</taxon>
        <taxon>Oryzoideae</taxon>
        <taxon>Oryzeae</taxon>
        <taxon>Oryzinae</taxon>
        <taxon>Oryza</taxon>
        <taxon>Oryza sativa</taxon>
    </lineage>
</organism>
<keyword evidence="2" id="KW-1185">Reference proteome</keyword>
<dbReference type="InParanoid" id="A0A0P0Y408"/>
<proteinExistence type="predicted"/>
<reference evidence="1 2" key="2">
    <citation type="journal article" date="2013" name="Plant Cell Physiol.">
        <title>Rice Annotation Project Database (RAP-DB): an integrative and interactive database for rice genomics.</title>
        <authorList>
            <person name="Sakai H."/>
            <person name="Lee S.S."/>
            <person name="Tanaka T."/>
            <person name="Numa H."/>
            <person name="Kim J."/>
            <person name="Kawahara Y."/>
            <person name="Wakimoto H."/>
            <person name="Yang C.C."/>
            <person name="Iwamoto M."/>
            <person name="Abe T."/>
            <person name="Yamada Y."/>
            <person name="Muto A."/>
            <person name="Inokuchi H."/>
            <person name="Ikemura T."/>
            <person name="Matsumoto T."/>
            <person name="Sasaki T."/>
            <person name="Itoh T."/>
        </authorList>
    </citation>
    <scope>NUCLEOTIDE SEQUENCE [LARGE SCALE GENOMIC DNA]</scope>
    <source>
        <strain evidence="2">cv. Nipponbare</strain>
    </source>
</reference>
<evidence type="ECO:0000313" key="1">
    <source>
        <dbReference type="EMBL" id="BAT14568.1"/>
    </source>
</evidence>
<sequence length="89" mass="10063">MDMALFRHGTTDSGDAYLVLGLGFPIPASNRTRSFMARPRLVLCISRSRRSLPDPDLQDCAAFAVFLHEQFIFQEVAPLPVFLHKRLIC</sequence>
<dbReference type="AlphaFoldDB" id="A0A0P0Y408"/>
<dbReference type="PaxDb" id="39947-A0A0P0Y408"/>
<evidence type="ECO:0000313" key="2">
    <source>
        <dbReference type="Proteomes" id="UP000059680"/>
    </source>
</evidence>
<gene>
    <name evidence="1" type="ordered locus">Os11g0576251</name>
    <name evidence="1" type="ORF">OSNPB_110576251</name>
</gene>